<comment type="caution">
    <text evidence="2">The sequence shown here is derived from an EMBL/GenBank/DDBJ whole genome shotgun (WGS) entry which is preliminary data.</text>
</comment>
<evidence type="ECO:0000313" key="3">
    <source>
        <dbReference type="Proteomes" id="UP000729402"/>
    </source>
</evidence>
<dbReference type="AlphaFoldDB" id="A0A8J5WSD0"/>
<evidence type="ECO:0000256" key="1">
    <source>
        <dbReference type="SAM" id="MobiDB-lite"/>
    </source>
</evidence>
<proteinExistence type="predicted"/>
<accession>A0A8J5WSD0</accession>
<feature type="region of interest" description="Disordered" evidence="1">
    <location>
        <begin position="1"/>
        <end position="28"/>
    </location>
</feature>
<evidence type="ECO:0000313" key="2">
    <source>
        <dbReference type="EMBL" id="KAG8095896.1"/>
    </source>
</evidence>
<gene>
    <name evidence="2" type="ORF">GUJ93_ZPchr0013g36060</name>
</gene>
<sequence>MAAAQDAVDDDAGKGVATSGGGERSGAARKPWIVIPGCQGCHALGTPDPGYGVRTSGPLSLTRLYPSAVDLLDPFLIWLDLLPPPLDPPLPFLSSASSLSAGSRLGPT</sequence>
<keyword evidence="3" id="KW-1185">Reference proteome</keyword>
<name>A0A8J5WSD0_ZIZPA</name>
<protein>
    <submittedName>
        <fullName evidence="2">Uncharacterized protein</fullName>
    </submittedName>
</protein>
<reference evidence="2" key="2">
    <citation type="submission" date="2021-02" db="EMBL/GenBank/DDBJ databases">
        <authorList>
            <person name="Kimball J.A."/>
            <person name="Haas M.W."/>
            <person name="Macchietto M."/>
            <person name="Kono T."/>
            <person name="Duquette J."/>
            <person name="Shao M."/>
        </authorList>
    </citation>
    <scope>NUCLEOTIDE SEQUENCE</scope>
    <source>
        <tissue evidence="2">Fresh leaf tissue</tissue>
    </source>
</reference>
<dbReference type="Proteomes" id="UP000729402">
    <property type="component" value="Unassembled WGS sequence"/>
</dbReference>
<dbReference type="EMBL" id="JAAALK010000079">
    <property type="protein sequence ID" value="KAG8095896.1"/>
    <property type="molecule type" value="Genomic_DNA"/>
</dbReference>
<reference evidence="2" key="1">
    <citation type="journal article" date="2021" name="bioRxiv">
        <title>Whole Genome Assembly and Annotation of Northern Wild Rice, Zizania palustris L., Supports a Whole Genome Duplication in the Zizania Genus.</title>
        <authorList>
            <person name="Haas M."/>
            <person name="Kono T."/>
            <person name="Macchietto M."/>
            <person name="Millas R."/>
            <person name="McGilp L."/>
            <person name="Shao M."/>
            <person name="Duquette J."/>
            <person name="Hirsch C.N."/>
            <person name="Kimball J."/>
        </authorList>
    </citation>
    <scope>NUCLEOTIDE SEQUENCE</scope>
    <source>
        <tissue evidence="2">Fresh leaf tissue</tissue>
    </source>
</reference>
<organism evidence="2 3">
    <name type="scientific">Zizania palustris</name>
    <name type="common">Northern wild rice</name>
    <dbReference type="NCBI Taxonomy" id="103762"/>
    <lineage>
        <taxon>Eukaryota</taxon>
        <taxon>Viridiplantae</taxon>
        <taxon>Streptophyta</taxon>
        <taxon>Embryophyta</taxon>
        <taxon>Tracheophyta</taxon>
        <taxon>Spermatophyta</taxon>
        <taxon>Magnoliopsida</taxon>
        <taxon>Liliopsida</taxon>
        <taxon>Poales</taxon>
        <taxon>Poaceae</taxon>
        <taxon>BOP clade</taxon>
        <taxon>Oryzoideae</taxon>
        <taxon>Oryzeae</taxon>
        <taxon>Zizaniinae</taxon>
        <taxon>Zizania</taxon>
    </lineage>
</organism>